<keyword evidence="12" id="KW-0430">Lectin</keyword>
<evidence type="ECO:0000256" key="3">
    <source>
        <dbReference type="ARBA" id="ARBA00022679"/>
    </source>
</evidence>
<dbReference type="Pfam" id="PF00069">
    <property type="entry name" value="Pkinase"/>
    <property type="match status" value="1"/>
</dbReference>
<sequence length="347" mass="39175">MQYGKCGGFGICKRGPQAKCGCFPGFELREWGNGGNWSSGSCVRKTGLGCSEDGFVKVGRVKLPDHSRWFASVGDECRKECLDNCSCVAYALVEGIGKHERPHCSYSSHNLRGYDNYPRMCILSTNDVAQVHKDSRLRIIHRDLKASNILLDTNLNPKISDFGTARIYCGKEDQAAKTKRVVGTYGYMSPEYALHGMFSEKSDVYSFGVLILEILSGKSASFYHEEQQMFLIAYETDVARYANVGLLCVQEMAVDRPGIPDILSMLSCEISELLRPKQPAFVAVQRLSETRRDSESPSQCSVNDSKFSITLFFLSFFLSIFFYVYGYQEFMFASLRIKKLRERLFIK</sequence>
<keyword evidence="9" id="KW-1133">Transmembrane helix</keyword>
<evidence type="ECO:0000256" key="6">
    <source>
        <dbReference type="ARBA" id="ARBA00022840"/>
    </source>
</evidence>
<dbReference type="PANTHER" id="PTHR27002">
    <property type="entry name" value="RECEPTOR-LIKE SERINE/THREONINE-PROTEIN KINASE SD1-8"/>
    <property type="match status" value="1"/>
</dbReference>
<evidence type="ECO:0000256" key="7">
    <source>
        <dbReference type="ARBA" id="ARBA00047899"/>
    </source>
</evidence>
<protein>
    <recommendedName>
        <fullName evidence="1">non-specific serine/threonine protein kinase</fullName>
        <ecNumber evidence="1">2.7.11.1</ecNumber>
    </recommendedName>
</protein>
<evidence type="ECO:0000256" key="4">
    <source>
        <dbReference type="ARBA" id="ARBA00022741"/>
    </source>
</evidence>
<keyword evidence="9" id="KW-0812">Transmembrane</keyword>
<dbReference type="InterPro" id="IPR000719">
    <property type="entry name" value="Prot_kinase_dom"/>
</dbReference>
<dbReference type="PROSITE" id="PS00108">
    <property type="entry name" value="PROTEIN_KINASE_ST"/>
    <property type="match status" value="1"/>
</dbReference>
<evidence type="ECO:0000256" key="5">
    <source>
        <dbReference type="ARBA" id="ARBA00022777"/>
    </source>
</evidence>
<dbReference type="GO" id="GO:0005886">
    <property type="term" value="C:plasma membrane"/>
    <property type="evidence" value="ECO:0007669"/>
    <property type="project" value="TreeGrafter"/>
</dbReference>
<dbReference type="GO" id="GO:0005524">
    <property type="term" value="F:ATP binding"/>
    <property type="evidence" value="ECO:0007669"/>
    <property type="project" value="UniProtKB-KW"/>
</dbReference>
<accession>A0A5A7PFZ1</accession>
<dbReference type="CDD" id="cd01098">
    <property type="entry name" value="PAN_AP_plant"/>
    <property type="match status" value="1"/>
</dbReference>
<feature type="transmembrane region" description="Helical" evidence="9">
    <location>
        <begin position="307"/>
        <end position="326"/>
    </location>
</feature>
<evidence type="ECO:0000313" key="12">
    <source>
        <dbReference type="EMBL" id="GER31670.1"/>
    </source>
</evidence>
<dbReference type="EMBL" id="BKCP01004505">
    <property type="protein sequence ID" value="GER31670.1"/>
    <property type="molecule type" value="Genomic_DNA"/>
</dbReference>
<dbReference type="EC" id="2.7.11.1" evidence="1"/>
<dbReference type="Proteomes" id="UP000325081">
    <property type="component" value="Unassembled WGS sequence"/>
</dbReference>
<keyword evidence="9" id="KW-0472">Membrane</keyword>
<evidence type="ECO:0000256" key="8">
    <source>
        <dbReference type="ARBA" id="ARBA00048679"/>
    </source>
</evidence>
<keyword evidence="5 12" id="KW-0418">Kinase</keyword>
<dbReference type="InterPro" id="IPR011009">
    <property type="entry name" value="Kinase-like_dom_sf"/>
</dbReference>
<keyword evidence="4" id="KW-0547">Nucleotide-binding</keyword>
<dbReference type="Pfam" id="PF08276">
    <property type="entry name" value="PAN_2"/>
    <property type="match status" value="1"/>
</dbReference>
<comment type="catalytic activity">
    <reaction evidence="8">
        <text>L-seryl-[protein] + ATP = O-phospho-L-seryl-[protein] + ADP + H(+)</text>
        <dbReference type="Rhea" id="RHEA:17989"/>
        <dbReference type="Rhea" id="RHEA-COMP:9863"/>
        <dbReference type="Rhea" id="RHEA-COMP:11604"/>
        <dbReference type="ChEBI" id="CHEBI:15378"/>
        <dbReference type="ChEBI" id="CHEBI:29999"/>
        <dbReference type="ChEBI" id="CHEBI:30616"/>
        <dbReference type="ChEBI" id="CHEBI:83421"/>
        <dbReference type="ChEBI" id="CHEBI:456216"/>
        <dbReference type="EC" id="2.7.11.1"/>
    </reaction>
</comment>
<dbReference type="InterPro" id="IPR003609">
    <property type="entry name" value="Pan_app"/>
</dbReference>
<evidence type="ECO:0000256" key="2">
    <source>
        <dbReference type="ARBA" id="ARBA00022527"/>
    </source>
</evidence>
<dbReference type="AlphaFoldDB" id="A0A5A7PFZ1"/>
<evidence type="ECO:0000313" key="13">
    <source>
        <dbReference type="Proteomes" id="UP000325081"/>
    </source>
</evidence>
<feature type="domain" description="Apple" evidence="11">
    <location>
        <begin position="50"/>
        <end position="121"/>
    </location>
</feature>
<dbReference type="InterPro" id="IPR008271">
    <property type="entry name" value="Ser/Thr_kinase_AS"/>
</dbReference>
<dbReference type="GO" id="GO:0004674">
    <property type="term" value="F:protein serine/threonine kinase activity"/>
    <property type="evidence" value="ECO:0007669"/>
    <property type="project" value="UniProtKB-KW"/>
</dbReference>
<dbReference type="PROSITE" id="PS50011">
    <property type="entry name" value="PROTEIN_KINASE_DOM"/>
    <property type="match status" value="1"/>
</dbReference>
<dbReference type="OrthoDB" id="908798at2759"/>
<keyword evidence="3" id="KW-0808">Transferase</keyword>
<dbReference type="PROSITE" id="PS50948">
    <property type="entry name" value="PAN"/>
    <property type="match status" value="1"/>
</dbReference>
<proteinExistence type="predicted"/>
<keyword evidence="13" id="KW-1185">Reference proteome</keyword>
<feature type="domain" description="Protein kinase" evidence="10">
    <location>
        <begin position="1"/>
        <end position="274"/>
    </location>
</feature>
<dbReference type="SUPFAM" id="SSF56112">
    <property type="entry name" value="Protein kinase-like (PK-like)"/>
    <property type="match status" value="1"/>
</dbReference>
<gene>
    <name evidence="12" type="ORF">STAS_07686</name>
</gene>
<dbReference type="SMART" id="SM00220">
    <property type="entry name" value="S_TKc"/>
    <property type="match status" value="1"/>
</dbReference>
<evidence type="ECO:0000256" key="1">
    <source>
        <dbReference type="ARBA" id="ARBA00012513"/>
    </source>
</evidence>
<keyword evidence="6" id="KW-0067">ATP-binding</keyword>
<evidence type="ECO:0000259" key="10">
    <source>
        <dbReference type="PROSITE" id="PS50011"/>
    </source>
</evidence>
<keyword evidence="2" id="KW-0723">Serine/threonine-protein kinase</keyword>
<comment type="caution">
    <text evidence="12">The sequence shown here is derived from an EMBL/GenBank/DDBJ whole genome shotgun (WGS) entry which is preliminary data.</text>
</comment>
<dbReference type="GO" id="GO:0030246">
    <property type="term" value="F:carbohydrate binding"/>
    <property type="evidence" value="ECO:0007669"/>
    <property type="project" value="UniProtKB-KW"/>
</dbReference>
<name>A0A5A7PFZ1_STRAF</name>
<organism evidence="12 13">
    <name type="scientific">Striga asiatica</name>
    <name type="common">Asiatic witchweed</name>
    <name type="synonym">Buchnera asiatica</name>
    <dbReference type="NCBI Taxonomy" id="4170"/>
    <lineage>
        <taxon>Eukaryota</taxon>
        <taxon>Viridiplantae</taxon>
        <taxon>Streptophyta</taxon>
        <taxon>Embryophyta</taxon>
        <taxon>Tracheophyta</taxon>
        <taxon>Spermatophyta</taxon>
        <taxon>Magnoliopsida</taxon>
        <taxon>eudicotyledons</taxon>
        <taxon>Gunneridae</taxon>
        <taxon>Pentapetalae</taxon>
        <taxon>asterids</taxon>
        <taxon>lamiids</taxon>
        <taxon>Lamiales</taxon>
        <taxon>Orobanchaceae</taxon>
        <taxon>Buchnereae</taxon>
        <taxon>Striga</taxon>
    </lineage>
</organism>
<comment type="catalytic activity">
    <reaction evidence="7">
        <text>L-threonyl-[protein] + ATP = O-phospho-L-threonyl-[protein] + ADP + H(+)</text>
        <dbReference type="Rhea" id="RHEA:46608"/>
        <dbReference type="Rhea" id="RHEA-COMP:11060"/>
        <dbReference type="Rhea" id="RHEA-COMP:11605"/>
        <dbReference type="ChEBI" id="CHEBI:15378"/>
        <dbReference type="ChEBI" id="CHEBI:30013"/>
        <dbReference type="ChEBI" id="CHEBI:30616"/>
        <dbReference type="ChEBI" id="CHEBI:61977"/>
        <dbReference type="ChEBI" id="CHEBI:456216"/>
        <dbReference type="EC" id="2.7.11.1"/>
    </reaction>
</comment>
<evidence type="ECO:0000259" key="11">
    <source>
        <dbReference type="PROSITE" id="PS50948"/>
    </source>
</evidence>
<dbReference type="FunFam" id="1.10.510.10:FF:001023">
    <property type="entry name" value="Os07g0541700 protein"/>
    <property type="match status" value="1"/>
</dbReference>
<dbReference type="Gene3D" id="1.10.510.10">
    <property type="entry name" value="Transferase(Phosphotransferase) domain 1"/>
    <property type="match status" value="1"/>
</dbReference>
<dbReference type="PANTHER" id="PTHR27002:SF1082">
    <property type="entry name" value="OS06G0693000 PROTEIN"/>
    <property type="match status" value="1"/>
</dbReference>
<evidence type="ECO:0000256" key="9">
    <source>
        <dbReference type="SAM" id="Phobius"/>
    </source>
</evidence>
<reference evidence="13" key="1">
    <citation type="journal article" date="2019" name="Curr. Biol.">
        <title>Genome Sequence of Striga asiatica Provides Insight into the Evolution of Plant Parasitism.</title>
        <authorList>
            <person name="Yoshida S."/>
            <person name="Kim S."/>
            <person name="Wafula E.K."/>
            <person name="Tanskanen J."/>
            <person name="Kim Y.M."/>
            <person name="Honaas L."/>
            <person name="Yang Z."/>
            <person name="Spallek T."/>
            <person name="Conn C.E."/>
            <person name="Ichihashi Y."/>
            <person name="Cheong K."/>
            <person name="Cui S."/>
            <person name="Der J.P."/>
            <person name="Gundlach H."/>
            <person name="Jiao Y."/>
            <person name="Hori C."/>
            <person name="Ishida J.K."/>
            <person name="Kasahara H."/>
            <person name="Kiba T."/>
            <person name="Kim M.S."/>
            <person name="Koo N."/>
            <person name="Laohavisit A."/>
            <person name="Lee Y.H."/>
            <person name="Lumba S."/>
            <person name="McCourt P."/>
            <person name="Mortimer J.C."/>
            <person name="Mutuku J.M."/>
            <person name="Nomura T."/>
            <person name="Sasaki-Sekimoto Y."/>
            <person name="Seto Y."/>
            <person name="Wang Y."/>
            <person name="Wakatake T."/>
            <person name="Sakakibara H."/>
            <person name="Demura T."/>
            <person name="Yamaguchi S."/>
            <person name="Yoneyama K."/>
            <person name="Manabe R.I."/>
            <person name="Nelson D.C."/>
            <person name="Schulman A.H."/>
            <person name="Timko M.P."/>
            <person name="dePamphilis C.W."/>
            <person name="Choi D."/>
            <person name="Shirasu K."/>
        </authorList>
    </citation>
    <scope>NUCLEOTIDE SEQUENCE [LARGE SCALE GENOMIC DNA]</scope>
    <source>
        <strain evidence="13">cv. UVA1</strain>
    </source>
</reference>